<protein>
    <submittedName>
        <fullName evidence="2">snRNA-activating protein complex subunit 1</fullName>
    </submittedName>
</protein>
<evidence type="ECO:0000313" key="2">
    <source>
        <dbReference type="EMBL" id="OWF40500.1"/>
    </source>
</evidence>
<name>A0A210PVI2_MIZYE</name>
<comment type="caution">
    <text evidence="2">The sequence shown here is derived from an EMBL/GenBank/DDBJ whole genome shotgun (WGS) entry which is preliminary data.</text>
</comment>
<sequence>MGSKTTVRYLHKYTPAKGIKEDFEDLLQRFIATETVRYENFVEIWRDMKMPLMFAGRQTEREVREFIEECFRIASQYVLAPYNFQVRVGALYLLYGLFNIQPLFHRVKIRTTNTMWLDLLEFQSEAQRQQHLDVDFVFHKLRFQNAFLFTAKQIEVLHTVDKNKDEVSLSEEFKEEQSVLFDLFSTEMLEQMATVHQHYEAIKVALEGPQATHPSRSLSVIKQDLVPGITKAIIYYQDRRKAGAFKKKAAANVGDDLSSDSMDNEDEEDVDMKPSKKLLLKEKAFAKATVPSGHFRRGKFSASSGSERDEPKHPETVPDVPVPDVPVTVKEMSDEDPDDKDSEQVTALKKSLLNMPFIPTGNDNAPRRGRRKKGKGMTRKKSKSARLVVNPLPAYSGKVNDGGSPVKRGRSRPKRT</sequence>
<dbReference type="GO" id="GO:0043565">
    <property type="term" value="F:sequence-specific DNA binding"/>
    <property type="evidence" value="ECO:0007669"/>
    <property type="project" value="TreeGrafter"/>
</dbReference>
<dbReference type="Pfam" id="PF09808">
    <property type="entry name" value="SNAPC1"/>
    <property type="match status" value="1"/>
</dbReference>
<dbReference type="GO" id="GO:0042795">
    <property type="term" value="P:snRNA transcription by RNA polymerase II"/>
    <property type="evidence" value="ECO:0007669"/>
    <property type="project" value="TreeGrafter"/>
</dbReference>
<gene>
    <name evidence="2" type="ORF">KP79_PYT19042</name>
</gene>
<accession>A0A210PVI2</accession>
<dbReference type="GO" id="GO:0019185">
    <property type="term" value="C:snRNA-activating protein complex"/>
    <property type="evidence" value="ECO:0007669"/>
    <property type="project" value="TreeGrafter"/>
</dbReference>
<evidence type="ECO:0000256" key="1">
    <source>
        <dbReference type="SAM" id="MobiDB-lite"/>
    </source>
</evidence>
<reference evidence="2 3" key="1">
    <citation type="journal article" date="2017" name="Nat. Ecol. Evol.">
        <title>Scallop genome provides insights into evolution of bilaterian karyotype and development.</title>
        <authorList>
            <person name="Wang S."/>
            <person name="Zhang J."/>
            <person name="Jiao W."/>
            <person name="Li J."/>
            <person name="Xun X."/>
            <person name="Sun Y."/>
            <person name="Guo X."/>
            <person name="Huan P."/>
            <person name="Dong B."/>
            <person name="Zhang L."/>
            <person name="Hu X."/>
            <person name="Sun X."/>
            <person name="Wang J."/>
            <person name="Zhao C."/>
            <person name="Wang Y."/>
            <person name="Wang D."/>
            <person name="Huang X."/>
            <person name="Wang R."/>
            <person name="Lv J."/>
            <person name="Li Y."/>
            <person name="Zhang Z."/>
            <person name="Liu B."/>
            <person name="Lu W."/>
            <person name="Hui Y."/>
            <person name="Liang J."/>
            <person name="Zhou Z."/>
            <person name="Hou R."/>
            <person name="Li X."/>
            <person name="Liu Y."/>
            <person name="Li H."/>
            <person name="Ning X."/>
            <person name="Lin Y."/>
            <person name="Zhao L."/>
            <person name="Xing Q."/>
            <person name="Dou J."/>
            <person name="Li Y."/>
            <person name="Mao J."/>
            <person name="Guo H."/>
            <person name="Dou H."/>
            <person name="Li T."/>
            <person name="Mu C."/>
            <person name="Jiang W."/>
            <person name="Fu Q."/>
            <person name="Fu X."/>
            <person name="Miao Y."/>
            <person name="Liu J."/>
            <person name="Yu Q."/>
            <person name="Li R."/>
            <person name="Liao H."/>
            <person name="Li X."/>
            <person name="Kong Y."/>
            <person name="Jiang Z."/>
            <person name="Chourrout D."/>
            <person name="Li R."/>
            <person name="Bao Z."/>
        </authorList>
    </citation>
    <scope>NUCLEOTIDE SEQUENCE [LARGE SCALE GENOMIC DNA]</scope>
    <source>
        <strain evidence="2 3">PY_sf001</strain>
    </source>
</reference>
<dbReference type="AlphaFoldDB" id="A0A210PVI2"/>
<dbReference type="OrthoDB" id="20127at2759"/>
<keyword evidence="3" id="KW-1185">Reference proteome</keyword>
<dbReference type="EMBL" id="NEDP02005461">
    <property type="protein sequence ID" value="OWF40500.1"/>
    <property type="molecule type" value="Genomic_DNA"/>
</dbReference>
<evidence type="ECO:0000313" key="3">
    <source>
        <dbReference type="Proteomes" id="UP000242188"/>
    </source>
</evidence>
<feature type="compositionally biased region" description="Basic residues" evidence="1">
    <location>
        <begin position="407"/>
        <end position="416"/>
    </location>
</feature>
<proteinExistence type="predicted"/>
<dbReference type="STRING" id="6573.A0A210PVI2"/>
<feature type="region of interest" description="Disordered" evidence="1">
    <location>
        <begin position="247"/>
        <end position="273"/>
    </location>
</feature>
<organism evidence="2 3">
    <name type="scientific">Mizuhopecten yessoensis</name>
    <name type="common">Japanese scallop</name>
    <name type="synonym">Patinopecten yessoensis</name>
    <dbReference type="NCBI Taxonomy" id="6573"/>
    <lineage>
        <taxon>Eukaryota</taxon>
        <taxon>Metazoa</taxon>
        <taxon>Spiralia</taxon>
        <taxon>Lophotrochozoa</taxon>
        <taxon>Mollusca</taxon>
        <taxon>Bivalvia</taxon>
        <taxon>Autobranchia</taxon>
        <taxon>Pteriomorphia</taxon>
        <taxon>Pectinida</taxon>
        <taxon>Pectinoidea</taxon>
        <taxon>Pectinidae</taxon>
        <taxon>Mizuhopecten</taxon>
    </lineage>
</organism>
<feature type="region of interest" description="Disordered" evidence="1">
    <location>
        <begin position="291"/>
        <end position="416"/>
    </location>
</feature>
<dbReference type="Proteomes" id="UP000242188">
    <property type="component" value="Unassembled WGS sequence"/>
</dbReference>
<dbReference type="InterPro" id="IPR019188">
    <property type="entry name" value="SNAPC1"/>
</dbReference>
<dbReference type="PANTHER" id="PTHR15131:SF3">
    <property type="entry name" value="SNRNA-ACTIVATING PROTEIN COMPLEX SUBUNIT 1"/>
    <property type="match status" value="1"/>
</dbReference>
<feature type="compositionally biased region" description="Basic residues" evidence="1">
    <location>
        <begin position="367"/>
        <end position="384"/>
    </location>
</feature>
<dbReference type="GO" id="GO:0042796">
    <property type="term" value="P:snRNA transcription by RNA polymerase III"/>
    <property type="evidence" value="ECO:0007669"/>
    <property type="project" value="TreeGrafter"/>
</dbReference>
<feature type="compositionally biased region" description="Basic and acidic residues" evidence="1">
    <location>
        <begin position="306"/>
        <end position="316"/>
    </location>
</feature>
<dbReference type="PANTHER" id="PTHR15131">
    <property type="entry name" value="SMALL NUCLEAR RNA ACTIVATING COMPLEX, POLYPEPTIDE 1"/>
    <property type="match status" value="1"/>
</dbReference>